<dbReference type="AlphaFoldDB" id="A0A6N8JB56"/>
<dbReference type="EMBL" id="WRXO01000004">
    <property type="protein sequence ID" value="MVT42393.1"/>
    <property type="molecule type" value="Genomic_DNA"/>
</dbReference>
<organism evidence="7 8">
    <name type="scientific">Chitinophaga oryziterrae</name>
    <dbReference type="NCBI Taxonomy" id="1031224"/>
    <lineage>
        <taxon>Bacteria</taxon>
        <taxon>Pseudomonadati</taxon>
        <taxon>Bacteroidota</taxon>
        <taxon>Chitinophagia</taxon>
        <taxon>Chitinophagales</taxon>
        <taxon>Chitinophagaceae</taxon>
        <taxon>Chitinophaga</taxon>
    </lineage>
</organism>
<evidence type="ECO:0000256" key="5">
    <source>
        <dbReference type="ARBA" id="ARBA00023136"/>
    </source>
</evidence>
<feature type="transmembrane region" description="Helical" evidence="6">
    <location>
        <begin position="14"/>
        <end position="34"/>
    </location>
</feature>
<dbReference type="OrthoDB" id="9814270at2"/>
<feature type="transmembrane region" description="Helical" evidence="6">
    <location>
        <begin position="228"/>
        <end position="251"/>
    </location>
</feature>
<keyword evidence="4 6" id="KW-1133">Transmembrane helix</keyword>
<evidence type="ECO:0000256" key="6">
    <source>
        <dbReference type="SAM" id="Phobius"/>
    </source>
</evidence>
<dbReference type="InterPro" id="IPR022791">
    <property type="entry name" value="L-PG_synthase/AglD"/>
</dbReference>
<sequence>MAEEKKGLFKPSRLGFYLFSLIVFYFAIHYIGKLKDIQKLLLEMKPVWLLVVLAAQTTTYLLNSLILRTLLAGKTGTTGFITLLKISVVIMFVNQALPSGGLSGNGYIFNQLVKRKIPSAQAFIVLVFESICYYFAFLILLGISYLWYAIRQIHVVSVIKYTVLTGFIFFILLGIIILLTSNKRTIKFILHKLHRFGYIRRYIMKNNLLSIQDKSATGWHYFITHKKAFLLAVLLQICILFSDVITVIAIMNAFHVSLPFSNILLGLLLAQVIGSLPISPGSLIAYESAMTYFYTIMGAQVHVALIVTLLYRFFTFWLPIPVGLLLYRNLQHENNTHLNKSAS</sequence>
<reference evidence="7 8" key="1">
    <citation type="submission" date="2019-12" db="EMBL/GenBank/DDBJ databases">
        <title>The draft genomic sequence of strain Chitinophaga oryziterrae JCM 16595.</title>
        <authorList>
            <person name="Zhang X."/>
        </authorList>
    </citation>
    <scope>NUCLEOTIDE SEQUENCE [LARGE SCALE GENOMIC DNA]</scope>
    <source>
        <strain evidence="7 8">JCM 16595</strain>
    </source>
</reference>
<keyword evidence="2" id="KW-1003">Cell membrane</keyword>
<protein>
    <submittedName>
        <fullName evidence="7">Flippase-like domain-containing protein</fullName>
    </submittedName>
</protein>
<gene>
    <name evidence="7" type="ORF">GO495_17505</name>
</gene>
<dbReference type="PANTHER" id="PTHR39087">
    <property type="entry name" value="UPF0104 MEMBRANE PROTEIN MJ1595"/>
    <property type="match status" value="1"/>
</dbReference>
<keyword evidence="5 6" id="KW-0472">Membrane</keyword>
<evidence type="ECO:0000256" key="3">
    <source>
        <dbReference type="ARBA" id="ARBA00022692"/>
    </source>
</evidence>
<evidence type="ECO:0000313" key="8">
    <source>
        <dbReference type="Proteomes" id="UP000468388"/>
    </source>
</evidence>
<keyword evidence="3 6" id="KW-0812">Transmembrane</keyword>
<comment type="subcellular location">
    <subcellularLocation>
        <location evidence="1">Cell membrane</location>
        <topology evidence="1">Multi-pass membrane protein</topology>
    </subcellularLocation>
</comment>
<evidence type="ECO:0000313" key="7">
    <source>
        <dbReference type="EMBL" id="MVT42393.1"/>
    </source>
</evidence>
<comment type="caution">
    <text evidence="7">The sequence shown here is derived from an EMBL/GenBank/DDBJ whole genome shotgun (WGS) entry which is preliminary data.</text>
</comment>
<name>A0A6N8JB56_9BACT</name>
<evidence type="ECO:0000256" key="1">
    <source>
        <dbReference type="ARBA" id="ARBA00004651"/>
    </source>
</evidence>
<dbReference type="NCBIfam" id="TIGR00374">
    <property type="entry name" value="flippase-like domain"/>
    <property type="match status" value="1"/>
</dbReference>
<feature type="transmembrane region" description="Helical" evidence="6">
    <location>
        <begin position="46"/>
        <end position="67"/>
    </location>
</feature>
<dbReference type="Pfam" id="PF03706">
    <property type="entry name" value="LPG_synthase_TM"/>
    <property type="match status" value="1"/>
</dbReference>
<feature type="transmembrane region" description="Helical" evidence="6">
    <location>
        <begin position="263"/>
        <end position="285"/>
    </location>
</feature>
<evidence type="ECO:0000256" key="4">
    <source>
        <dbReference type="ARBA" id="ARBA00022989"/>
    </source>
</evidence>
<dbReference type="Proteomes" id="UP000468388">
    <property type="component" value="Unassembled WGS sequence"/>
</dbReference>
<proteinExistence type="predicted"/>
<dbReference type="RefSeq" id="WP_157301013.1">
    <property type="nucleotide sequence ID" value="NZ_BAAAZB010000005.1"/>
</dbReference>
<dbReference type="PANTHER" id="PTHR39087:SF2">
    <property type="entry name" value="UPF0104 MEMBRANE PROTEIN MJ1595"/>
    <property type="match status" value="1"/>
</dbReference>
<feature type="transmembrane region" description="Helical" evidence="6">
    <location>
        <begin position="123"/>
        <end position="147"/>
    </location>
</feature>
<accession>A0A6N8JB56</accession>
<feature type="transmembrane region" description="Helical" evidence="6">
    <location>
        <begin position="79"/>
        <end position="102"/>
    </location>
</feature>
<evidence type="ECO:0000256" key="2">
    <source>
        <dbReference type="ARBA" id="ARBA00022475"/>
    </source>
</evidence>
<feature type="transmembrane region" description="Helical" evidence="6">
    <location>
        <begin position="159"/>
        <end position="179"/>
    </location>
</feature>
<dbReference type="GO" id="GO:0005886">
    <property type="term" value="C:plasma membrane"/>
    <property type="evidence" value="ECO:0007669"/>
    <property type="project" value="UniProtKB-SubCell"/>
</dbReference>
<keyword evidence="8" id="KW-1185">Reference proteome</keyword>